<evidence type="ECO:0000313" key="2">
    <source>
        <dbReference type="Proteomes" id="UP001169764"/>
    </source>
</evidence>
<keyword evidence="2" id="KW-1185">Reference proteome</keyword>
<reference evidence="1" key="1">
    <citation type="submission" date="2023-07" db="EMBL/GenBank/DDBJ databases">
        <authorList>
            <person name="Kim M."/>
        </authorList>
    </citation>
    <scope>NUCLEOTIDE SEQUENCE</scope>
    <source>
        <strain evidence="1">BIUV-7</strain>
    </source>
</reference>
<dbReference type="InterPro" id="IPR011051">
    <property type="entry name" value="RmlC_Cupin_sf"/>
</dbReference>
<organism evidence="1 2">
    <name type="scientific">Sphingomonas natans</name>
    <dbReference type="NCBI Taxonomy" id="3063330"/>
    <lineage>
        <taxon>Bacteria</taxon>
        <taxon>Pseudomonadati</taxon>
        <taxon>Pseudomonadota</taxon>
        <taxon>Alphaproteobacteria</taxon>
        <taxon>Sphingomonadales</taxon>
        <taxon>Sphingomonadaceae</taxon>
        <taxon>Sphingomonas</taxon>
    </lineage>
</organism>
<protein>
    <submittedName>
        <fullName evidence="1">Cupin domain-containing protein</fullName>
    </submittedName>
</protein>
<dbReference type="InterPro" id="IPR014710">
    <property type="entry name" value="RmlC-like_jellyroll"/>
</dbReference>
<proteinExistence type="predicted"/>
<evidence type="ECO:0000313" key="1">
    <source>
        <dbReference type="EMBL" id="MDO6414532.1"/>
    </source>
</evidence>
<dbReference type="EMBL" id="JAUOTP010000003">
    <property type="protein sequence ID" value="MDO6414532.1"/>
    <property type="molecule type" value="Genomic_DNA"/>
</dbReference>
<dbReference type="RefSeq" id="WP_303541769.1">
    <property type="nucleotide sequence ID" value="NZ_JAUOTP010000003.1"/>
</dbReference>
<dbReference type="Gene3D" id="2.60.120.10">
    <property type="entry name" value="Jelly Rolls"/>
    <property type="match status" value="1"/>
</dbReference>
<sequence>MAEEAEKKSFTIYRAKDAPTLMESGHMAIAPISAEHRAGVMKAVEAGYTKGDVVRVLVDLPGFSLTHAWLKKHYPLALHTHDSDCLYYIVAGSLRMGTEDLGAQDSFFVPAGVPYTYRPGPDGVEVLEFRHATQFDFVNLSKTATFWEKATQIVKDNVADWEVATPPSQMAR</sequence>
<name>A0ABT8Y874_9SPHN</name>
<dbReference type="SUPFAM" id="SSF51182">
    <property type="entry name" value="RmlC-like cupins"/>
    <property type="match status" value="1"/>
</dbReference>
<comment type="caution">
    <text evidence="1">The sequence shown here is derived from an EMBL/GenBank/DDBJ whole genome shotgun (WGS) entry which is preliminary data.</text>
</comment>
<dbReference type="Proteomes" id="UP001169764">
    <property type="component" value="Unassembled WGS sequence"/>
</dbReference>
<accession>A0ABT8Y874</accession>
<gene>
    <name evidence="1" type="ORF">Q4F19_09085</name>
</gene>